<sequence length="175" mass="18542">MLTVTSDNAREADDAVPWLSEREQECWRAIATLATTLPAALDAQLRRDAGVNAFEYHVLAGLSEAPARTLVLSDLAALARGSLSRLSHALTRMERAGYVTRAACSEGSVRRIEATLTDAGLARLEAIAPGHVREVRRLVVDALTPEQLDALADASRAVNAAIAADPPEACTGDDA</sequence>
<dbReference type="SUPFAM" id="SSF46785">
    <property type="entry name" value="Winged helix' DNA-binding domain"/>
    <property type="match status" value="1"/>
</dbReference>
<dbReference type="InterPro" id="IPR036388">
    <property type="entry name" value="WH-like_DNA-bd_sf"/>
</dbReference>
<dbReference type="InterPro" id="IPR000835">
    <property type="entry name" value="HTH_MarR-typ"/>
</dbReference>
<dbReference type="PANTHER" id="PTHR33164:SF99">
    <property type="entry name" value="MARR FAMILY REGULATORY PROTEIN"/>
    <property type="match status" value="1"/>
</dbReference>
<dbReference type="InterPro" id="IPR036390">
    <property type="entry name" value="WH_DNA-bd_sf"/>
</dbReference>
<dbReference type="PANTHER" id="PTHR33164">
    <property type="entry name" value="TRANSCRIPTIONAL REGULATOR, MARR FAMILY"/>
    <property type="match status" value="1"/>
</dbReference>
<dbReference type="InterPro" id="IPR039422">
    <property type="entry name" value="MarR/SlyA-like"/>
</dbReference>
<dbReference type="Proteomes" id="UP000614741">
    <property type="component" value="Unassembled WGS sequence"/>
</dbReference>
<dbReference type="Gene3D" id="1.10.10.10">
    <property type="entry name" value="Winged helix-like DNA-binding domain superfamily/Winged helix DNA-binding domain"/>
    <property type="match status" value="1"/>
</dbReference>
<keyword evidence="3" id="KW-1185">Reference proteome</keyword>
<gene>
    <name evidence="2" type="ORF">Cph01nite_05080</name>
</gene>
<comment type="caution">
    <text evidence="2">The sequence shown here is derived from an EMBL/GenBank/DDBJ whole genome shotgun (WGS) entry which is preliminary data.</text>
</comment>
<dbReference type="EMBL" id="BONP01000002">
    <property type="protein sequence ID" value="GIG38746.1"/>
    <property type="molecule type" value="Genomic_DNA"/>
</dbReference>
<protein>
    <submittedName>
        <fullName evidence="2">Transcriptional regulator</fullName>
    </submittedName>
</protein>
<feature type="domain" description="HTH marR-type" evidence="1">
    <location>
        <begin position="23"/>
        <end position="160"/>
    </location>
</feature>
<accession>A0ABQ4DHB8</accession>
<reference evidence="2 3" key="1">
    <citation type="submission" date="2021-01" db="EMBL/GenBank/DDBJ databases">
        <title>Whole genome shotgun sequence of Cellulomonas phragmiteti NBRC 110785.</title>
        <authorList>
            <person name="Komaki H."/>
            <person name="Tamura T."/>
        </authorList>
    </citation>
    <scope>NUCLEOTIDE SEQUENCE [LARGE SCALE GENOMIC DNA]</scope>
    <source>
        <strain evidence="2 3">NBRC 110785</strain>
    </source>
</reference>
<dbReference type="SMART" id="SM00347">
    <property type="entry name" value="HTH_MARR"/>
    <property type="match status" value="1"/>
</dbReference>
<name>A0ABQ4DHB8_9CELL</name>
<dbReference type="PROSITE" id="PS50995">
    <property type="entry name" value="HTH_MARR_2"/>
    <property type="match status" value="1"/>
</dbReference>
<evidence type="ECO:0000313" key="3">
    <source>
        <dbReference type="Proteomes" id="UP000614741"/>
    </source>
</evidence>
<proteinExistence type="predicted"/>
<organism evidence="2 3">
    <name type="scientific">Cellulomonas phragmiteti</name>
    <dbReference type="NCBI Taxonomy" id="478780"/>
    <lineage>
        <taxon>Bacteria</taxon>
        <taxon>Bacillati</taxon>
        <taxon>Actinomycetota</taxon>
        <taxon>Actinomycetes</taxon>
        <taxon>Micrococcales</taxon>
        <taxon>Cellulomonadaceae</taxon>
        <taxon>Cellulomonas</taxon>
    </lineage>
</organism>
<evidence type="ECO:0000259" key="1">
    <source>
        <dbReference type="PROSITE" id="PS50995"/>
    </source>
</evidence>
<evidence type="ECO:0000313" key="2">
    <source>
        <dbReference type="EMBL" id="GIG38746.1"/>
    </source>
</evidence>